<reference evidence="2 3" key="1">
    <citation type="submission" date="2019-01" db="EMBL/GenBank/DDBJ databases">
        <authorList>
            <consortium name="Pathogen Informatics"/>
        </authorList>
    </citation>
    <scope>NUCLEOTIDE SEQUENCE [LARGE SCALE GENOMIC DNA]</scope>
    <source>
        <strain evidence="2 3">NCTC10138</strain>
    </source>
</reference>
<proteinExistence type="predicted"/>
<evidence type="ECO:0000259" key="1">
    <source>
        <dbReference type="Pfam" id="PF01610"/>
    </source>
</evidence>
<accession>A0A449BF05</accession>
<evidence type="ECO:0000313" key="3">
    <source>
        <dbReference type="Proteomes" id="UP000289841"/>
    </source>
</evidence>
<dbReference type="InterPro" id="IPR002560">
    <property type="entry name" value="Transposase_DDE"/>
</dbReference>
<dbReference type="RefSeq" id="WP_026389934.1">
    <property type="nucleotide sequence ID" value="NZ_LR215048.1"/>
</dbReference>
<feature type="domain" description="Transposase IS204/IS1001/IS1096/IS1165 DDE" evidence="1">
    <location>
        <begin position="154"/>
        <end position="419"/>
    </location>
</feature>
<protein>
    <submittedName>
        <fullName evidence="2">Transposase and inactivated derivatives</fullName>
    </submittedName>
</protein>
<name>A0A449BF05_HAPAX</name>
<dbReference type="AlphaFoldDB" id="A0A449BF05"/>
<evidence type="ECO:0000313" key="2">
    <source>
        <dbReference type="EMBL" id="VEU81016.1"/>
    </source>
</evidence>
<organism evidence="2 3">
    <name type="scientific">Haploplasma axanthum</name>
    <name type="common">Acholeplasma axanthum</name>
    <dbReference type="NCBI Taxonomy" id="29552"/>
    <lineage>
        <taxon>Bacteria</taxon>
        <taxon>Bacillati</taxon>
        <taxon>Mycoplasmatota</taxon>
        <taxon>Mollicutes</taxon>
        <taxon>Acholeplasmatales</taxon>
        <taxon>Acholeplasmataceae</taxon>
        <taxon>Haploplasma</taxon>
    </lineage>
</organism>
<keyword evidence="3" id="KW-1185">Reference proteome</keyword>
<dbReference type="NCBIfam" id="NF033550">
    <property type="entry name" value="transpos_ISL3"/>
    <property type="match status" value="1"/>
</dbReference>
<dbReference type="KEGG" id="aaxa:NCTC10138_01406"/>
<dbReference type="Pfam" id="PF01610">
    <property type="entry name" value="DDE_Tnp_ISL3"/>
    <property type="match status" value="1"/>
</dbReference>
<sequence>MFNHIIKLYELESIEDKILHIDSITSCNELIIEITLKRTDEICPFCSSKFYTIKDYVKKKIIHSISVTRNTFISYKQKRYVCKNCSKSFYEKNPFISTNKQISTLTVMNILDYLKDFNHTFSSAACLYNVSTQSVINIFDYHINPKPRYLPRVLSIDEVHIKSNTKHPYACVLLDFETNKIIDVLESRKKDYLSSYFERKSIKELDNVEFITIDLWSTYRNIAKKFMPKAKIVADSFHIVSLINKILDKKRISVMNSYLKNPNTNLNYSNDFGYLLKKFSWLIRLNPGKLNNKLLYVYKYKINVYSKTLLDHLLSSNTELNDIYSLRNIYTDFNRTSNYDDAHENLNEMINIFSNHNNYEIRQYGKTLKRWKNEILNSFIREGKSRYSNGKLEGKNRDIKTILRNSYGYTNFNRFRSRVLYSINKDVELTISKK</sequence>
<dbReference type="PANTHER" id="PTHR33498:SF1">
    <property type="entry name" value="TRANSPOSASE FOR INSERTION SEQUENCE ELEMENT IS1557"/>
    <property type="match status" value="1"/>
</dbReference>
<dbReference type="EMBL" id="LR215048">
    <property type="protein sequence ID" value="VEU81016.1"/>
    <property type="molecule type" value="Genomic_DNA"/>
</dbReference>
<gene>
    <name evidence="2" type="ORF">NCTC10138_01406</name>
</gene>
<dbReference type="PANTHER" id="PTHR33498">
    <property type="entry name" value="TRANSPOSASE FOR INSERTION SEQUENCE ELEMENT IS1557"/>
    <property type="match status" value="1"/>
</dbReference>
<dbReference type="InterPro" id="IPR047951">
    <property type="entry name" value="Transpos_ISL3"/>
</dbReference>
<dbReference type="Proteomes" id="UP000289841">
    <property type="component" value="Chromosome"/>
</dbReference>